<dbReference type="InterPro" id="IPR010982">
    <property type="entry name" value="Lambda_DNA-bd_dom_sf"/>
</dbReference>
<gene>
    <name evidence="1" type="ORF">H9874_09250</name>
</gene>
<dbReference type="GO" id="GO:0003677">
    <property type="term" value="F:DNA binding"/>
    <property type="evidence" value="ECO:0007669"/>
    <property type="project" value="InterPro"/>
</dbReference>
<sequence>MGNMPFGNARREVRWDIRRELDDRGLTMADVARMAKVSRPIVSGTVNGYRHSPAVLDALRKIGVPEGLLHDPRKEVAA</sequence>
<evidence type="ECO:0000313" key="2">
    <source>
        <dbReference type="Proteomes" id="UP000824264"/>
    </source>
</evidence>
<reference evidence="1" key="2">
    <citation type="submission" date="2021-04" db="EMBL/GenBank/DDBJ databases">
        <authorList>
            <person name="Gilroy R."/>
        </authorList>
    </citation>
    <scope>NUCLEOTIDE SEQUENCE</scope>
    <source>
        <strain evidence="1">ChiSxjej5B17-1746</strain>
    </source>
</reference>
<proteinExistence type="predicted"/>
<name>A0A9D1R1M7_9BACT</name>
<organism evidence="1 2">
    <name type="scientific">Candidatus Bilophila faecipullorum</name>
    <dbReference type="NCBI Taxonomy" id="2838482"/>
    <lineage>
        <taxon>Bacteria</taxon>
        <taxon>Pseudomonadati</taxon>
        <taxon>Thermodesulfobacteriota</taxon>
        <taxon>Desulfovibrionia</taxon>
        <taxon>Desulfovibrionales</taxon>
        <taxon>Desulfovibrionaceae</taxon>
        <taxon>Bilophila</taxon>
    </lineage>
</organism>
<comment type="caution">
    <text evidence="1">The sequence shown here is derived from an EMBL/GenBank/DDBJ whole genome shotgun (WGS) entry which is preliminary data.</text>
</comment>
<reference evidence="1" key="1">
    <citation type="journal article" date="2021" name="PeerJ">
        <title>Extensive microbial diversity within the chicken gut microbiome revealed by metagenomics and culture.</title>
        <authorList>
            <person name="Gilroy R."/>
            <person name="Ravi A."/>
            <person name="Getino M."/>
            <person name="Pursley I."/>
            <person name="Horton D.L."/>
            <person name="Alikhan N.F."/>
            <person name="Baker D."/>
            <person name="Gharbi K."/>
            <person name="Hall N."/>
            <person name="Watson M."/>
            <person name="Adriaenssens E.M."/>
            <person name="Foster-Nyarko E."/>
            <person name="Jarju S."/>
            <person name="Secka A."/>
            <person name="Antonio M."/>
            <person name="Oren A."/>
            <person name="Chaudhuri R.R."/>
            <person name="La Ragione R."/>
            <person name="Hildebrand F."/>
            <person name="Pallen M.J."/>
        </authorList>
    </citation>
    <scope>NUCLEOTIDE SEQUENCE</scope>
    <source>
        <strain evidence="1">ChiSxjej5B17-1746</strain>
    </source>
</reference>
<dbReference type="AlphaFoldDB" id="A0A9D1R1M7"/>
<protein>
    <submittedName>
        <fullName evidence="1">Helix-turn-helix domain-containing protein</fullName>
    </submittedName>
</protein>
<dbReference type="SUPFAM" id="SSF47413">
    <property type="entry name" value="lambda repressor-like DNA-binding domains"/>
    <property type="match status" value="1"/>
</dbReference>
<evidence type="ECO:0000313" key="1">
    <source>
        <dbReference type="EMBL" id="HIW79314.1"/>
    </source>
</evidence>
<accession>A0A9D1R1M7</accession>
<dbReference type="Proteomes" id="UP000824264">
    <property type="component" value="Unassembled WGS sequence"/>
</dbReference>
<dbReference type="EMBL" id="DXGI01000349">
    <property type="protein sequence ID" value="HIW79314.1"/>
    <property type="molecule type" value="Genomic_DNA"/>
</dbReference>